<accession>A0AAN8RJN4</accession>
<organism evidence="1 2">
    <name type="scientific">Orbilia javanica</name>
    <dbReference type="NCBI Taxonomy" id="47235"/>
    <lineage>
        <taxon>Eukaryota</taxon>
        <taxon>Fungi</taxon>
        <taxon>Dikarya</taxon>
        <taxon>Ascomycota</taxon>
        <taxon>Pezizomycotina</taxon>
        <taxon>Orbiliomycetes</taxon>
        <taxon>Orbiliales</taxon>
        <taxon>Orbiliaceae</taxon>
        <taxon>Orbilia</taxon>
    </lineage>
</organism>
<evidence type="ECO:0008006" key="3">
    <source>
        <dbReference type="Google" id="ProtNLM"/>
    </source>
</evidence>
<proteinExistence type="predicted"/>
<sequence length="559" mass="65309">MGEAQAHNIRNLLDFPNEVLEEIFSHLYSDQQKVYTWENLIQSDLSGPFDYTKETERIEEPEARSGTQYIRKRRNKARATLFNLRLVCRGFEAAATPLAFSTIHICHSLEHTQRIVRNLVDHENNPFARYTKHIVISPMSILPKACLRIRETALYGKMPTDEAERQSSFDRNNQVQWVGTFKREMEMLFSSLPDSVIELTIGDLQAVRAEDLFVMEANELFMRAFGFTARVLPCTRLQKLNIRTQYTKGMALLWQQPEDIYDVVSGYILPPGDTHYQLPFLENVREINLKSNKITPSDLNLITKWLPKSLEHFFLRCPYEFSRSGPLKFEISYAHMLKSVVLEGIGVFDESTFWFLLKLQNCSKIHLYGSDIIDDKGQSGNSTRIDFRWGHIFRALMKLPKLVDFQAQNLSYTSVRMAYKYFDLQKIWLFTEYLEDFEAFDEFRTTLLDRRTRLGLSDHRWLLRDSIYSGEPKPLPAYGLTTTALVDVFQDQSPVIRTKQQPRNRRQSVSFGGEIKRRGNEMVYLMYATKTYEVLPALIRGAWDGEIQRVQSRCEWQDL</sequence>
<dbReference type="Proteomes" id="UP001313282">
    <property type="component" value="Unassembled WGS sequence"/>
</dbReference>
<evidence type="ECO:0000313" key="1">
    <source>
        <dbReference type="EMBL" id="KAK6347933.1"/>
    </source>
</evidence>
<dbReference type="EMBL" id="JAVHNR010000003">
    <property type="protein sequence ID" value="KAK6347933.1"/>
    <property type="molecule type" value="Genomic_DNA"/>
</dbReference>
<evidence type="ECO:0000313" key="2">
    <source>
        <dbReference type="Proteomes" id="UP001313282"/>
    </source>
</evidence>
<dbReference type="AlphaFoldDB" id="A0AAN8RJN4"/>
<comment type="caution">
    <text evidence="1">The sequence shown here is derived from an EMBL/GenBank/DDBJ whole genome shotgun (WGS) entry which is preliminary data.</text>
</comment>
<name>A0AAN8RJN4_9PEZI</name>
<gene>
    <name evidence="1" type="ORF">TWF718_005753</name>
</gene>
<keyword evidence="2" id="KW-1185">Reference proteome</keyword>
<reference evidence="1 2" key="1">
    <citation type="submission" date="2019-10" db="EMBL/GenBank/DDBJ databases">
        <authorList>
            <person name="Palmer J.M."/>
        </authorList>
    </citation>
    <scope>NUCLEOTIDE SEQUENCE [LARGE SCALE GENOMIC DNA]</scope>
    <source>
        <strain evidence="1 2">TWF718</strain>
    </source>
</reference>
<dbReference type="SUPFAM" id="SSF52047">
    <property type="entry name" value="RNI-like"/>
    <property type="match status" value="1"/>
</dbReference>
<protein>
    <recommendedName>
        <fullName evidence="3">F-box domain-containing protein</fullName>
    </recommendedName>
</protein>